<gene>
    <name evidence="1" type="ORF">CYNAS_LOCUS15153</name>
</gene>
<keyword evidence="2" id="KW-1185">Reference proteome</keyword>
<feature type="non-terminal residue" evidence="1">
    <location>
        <position position="1"/>
    </location>
</feature>
<organism evidence="1 2">
    <name type="scientific">Cylicocyclus nassatus</name>
    <name type="common">Nematode worm</name>
    <dbReference type="NCBI Taxonomy" id="53992"/>
    <lineage>
        <taxon>Eukaryota</taxon>
        <taxon>Metazoa</taxon>
        <taxon>Ecdysozoa</taxon>
        <taxon>Nematoda</taxon>
        <taxon>Chromadorea</taxon>
        <taxon>Rhabditida</taxon>
        <taxon>Rhabditina</taxon>
        <taxon>Rhabditomorpha</taxon>
        <taxon>Strongyloidea</taxon>
        <taxon>Strongylidae</taxon>
        <taxon>Cylicocyclus</taxon>
    </lineage>
</organism>
<sequence length="77" mass="8682">MEINSLFIGVVHAYCNRYTRLTSYFFVRYVSRILGAESFLLASVSKLKSTCGFAHCLCRASQNCSHISHQRACLSTI</sequence>
<protein>
    <submittedName>
        <fullName evidence="1">Uncharacterized protein</fullName>
    </submittedName>
</protein>
<evidence type="ECO:0000313" key="1">
    <source>
        <dbReference type="EMBL" id="CAJ0603170.1"/>
    </source>
</evidence>
<reference evidence="1" key="1">
    <citation type="submission" date="2023-07" db="EMBL/GenBank/DDBJ databases">
        <authorList>
            <consortium name="CYATHOMIX"/>
        </authorList>
    </citation>
    <scope>NUCLEOTIDE SEQUENCE</scope>
    <source>
        <strain evidence="1">N/A</strain>
    </source>
</reference>
<evidence type="ECO:0000313" key="2">
    <source>
        <dbReference type="Proteomes" id="UP001176961"/>
    </source>
</evidence>
<comment type="caution">
    <text evidence="1">The sequence shown here is derived from an EMBL/GenBank/DDBJ whole genome shotgun (WGS) entry which is preliminary data.</text>
</comment>
<accession>A0AA36MA73</accession>
<proteinExistence type="predicted"/>
<name>A0AA36MA73_CYLNA</name>
<dbReference type="EMBL" id="CATQJL010000305">
    <property type="protein sequence ID" value="CAJ0603170.1"/>
    <property type="molecule type" value="Genomic_DNA"/>
</dbReference>
<dbReference type="AlphaFoldDB" id="A0AA36MA73"/>
<dbReference type="Proteomes" id="UP001176961">
    <property type="component" value="Unassembled WGS sequence"/>
</dbReference>